<dbReference type="EMBL" id="LKCN02000007">
    <property type="protein sequence ID" value="RCI12172.1"/>
    <property type="molecule type" value="Genomic_DNA"/>
</dbReference>
<dbReference type="AlphaFoldDB" id="A0A367LD64"/>
<name>A0A367LD64_9HYPO</name>
<gene>
    <name evidence="1" type="ORF">L249_0771</name>
</gene>
<sequence length="167" mass="18542">MVEMTTTFGILNTYRMCDAVSTANKIMSTYARREQQDKPGWPTRGGTVQGSMKPIKWAPSVSPLPVGLLFAIKIDRRGLISYCYPESRNSGDEPDDVLIASDGLPSTGWHRIPSSLRSDQINLAEKKLLCCRKTGGFIVSLFPDLFRALLISSFDYSADEPPSMLDF</sequence>
<evidence type="ECO:0000313" key="2">
    <source>
        <dbReference type="Proteomes" id="UP000253664"/>
    </source>
</evidence>
<reference evidence="1 2" key="1">
    <citation type="journal article" date="2015" name="BMC Genomics">
        <title>Insights from the genome of Ophiocordyceps polyrhachis-furcata to pathogenicity and host specificity in insect fungi.</title>
        <authorList>
            <person name="Wichadakul D."/>
            <person name="Kobmoo N."/>
            <person name="Ingsriswang S."/>
            <person name="Tangphatsornruang S."/>
            <person name="Chantasingh D."/>
            <person name="Luangsa-ard J.J."/>
            <person name="Eurwilaichitr L."/>
        </authorList>
    </citation>
    <scope>NUCLEOTIDE SEQUENCE [LARGE SCALE GENOMIC DNA]</scope>
    <source>
        <strain evidence="1 2">BCC 54312</strain>
    </source>
</reference>
<proteinExistence type="predicted"/>
<evidence type="ECO:0000313" key="1">
    <source>
        <dbReference type="EMBL" id="RCI12172.1"/>
    </source>
</evidence>
<protein>
    <submittedName>
        <fullName evidence="1">Uncharacterized protein</fullName>
    </submittedName>
</protein>
<dbReference type="Proteomes" id="UP000253664">
    <property type="component" value="Unassembled WGS sequence"/>
</dbReference>
<organism evidence="1 2">
    <name type="scientific">Ophiocordyceps polyrhachis-furcata BCC 54312</name>
    <dbReference type="NCBI Taxonomy" id="1330021"/>
    <lineage>
        <taxon>Eukaryota</taxon>
        <taxon>Fungi</taxon>
        <taxon>Dikarya</taxon>
        <taxon>Ascomycota</taxon>
        <taxon>Pezizomycotina</taxon>
        <taxon>Sordariomycetes</taxon>
        <taxon>Hypocreomycetidae</taxon>
        <taxon>Hypocreales</taxon>
        <taxon>Ophiocordycipitaceae</taxon>
        <taxon>Ophiocordyceps</taxon>
    </lineage>
</organism>
<comment type="caution">
    <text evidence="1">The sequence shown here is derived from an EMBL/GenBank/DDBJ whole genome shotgun (WGS) entry which is preliminary data.</text>
</comment>
<keyword evidence="2" id="KW-1185">Reference proteome</keyword>
<accession>A0A367LD64</accession>